<dbReference type="AlphaFoldDB" id="A0A8S4R9A2"/>
<accession>A0A8S4R9A2</accession>
<keyword evidence="2" id="KW-1185">Reference proteome</keyword>
<reference evidence="1" key="1">
    <citation type="submission" date="2022-03" db="EMBL/GenBank/DDBJ databases">
        <authorList>
            <person name="Lindestad O."/>
        </authorList>
    </citation>
    <scope>NUCLEOTIDE SEQUENCE</scope>
</reference>
<gene>
    <name evidence="1" type="primary">jg6230</name>
    <name evidence="1" type="ORF">PAEG_LOCUS11372</name>
</gene>
<dbReference type="EMBL" id="CAKXAJ010024955">
    <property type="protein sequence ID" value="CAH2233305.1"/>
    <property type="molecule type" value="Genomic_DNA"/>
</dbReference>
<evidence type="ECO:0000313" key="1">
    <source>
        <dbReference type="EMBL" id="CAH2233305.1"/>
    </source>
</evidence>
<evidence type="ECO:0000313" key="2">
    <source>
        <dbReference type="Proteomes" id="UP000838756"/>
    </source>
</evidence>
<organism evidence="1 2">
    <name type="scientific">Pararge aegeria aegeria</name>
    <dbReference type="NCBI Taxonomy" id="348720"/>
    <lineage>
        <taxon>Eukaryota</taxon>
        <taxon>Metazoa</taxon>
        <taxon>Ecdysozoa</taxon>
        <taxon>Arthropoda</taxon>
        <taxon>Hexapoda</taxon>
        <taxon>Insecta</taxon>
        <taxon>Pterygota</taxon>
        <taxon>Neoptera</taxon>
        <taxon>Endopterygota</taxon>
        <taxon>Lepidoptera</taxon>
        <taxon>Glossata</taxon>
        <taxon>Ditrysia</taxon>
        <taxon>Papilionoidea</taxon>
        <taxon>Nymphalidae</taxon>
        <taxon>Satyrinae</taxon>
        <taxon>Satyrini</taxon>
        <taxon>Parargina</taxon>
        <taxon>Pararge</taxon>
    </lineage>
</organism>
<sequence>MKASGKHPSILPTFCNLNSETCFNYLLFVITIAGRVQGAHTSAPESSWETFILLFHLVEPSSIVTYQGVKMRLLQGSNEKQKTSQVLTLTKVEQLAASIVSGTALKLISSRYVAADVAPDPSHVEHPHVAGPAETSIVQPFCLTHF</sequence>
<dbReference type="Proteomes" id="UP000838756">
    <property type="component" value="Unassembled WGS sequence"/>
</dbReference>
<name>A0A8S4R9A2_9NEOP</name>
<proteinExistence type="predicted"/>
<protein>
    <submittedName>
        <fullName evidence="1">Jg6230 protein</fullName>
    </submittedName>
</protein>
<comment type="caution">
    <text evidence="1">The sequence shown here is derived from an EMBL/GenBank/DDBJ whole genome shotgun (WGS) entry which is preliminary data.</text>
</comment>